<protein>
    <recommendedName>
        <fullName evidence="3">Lipoprotein</fullName>
    </recommendedName>
</protein>
<proteinExistence type="predicted"/>
<evidence type="ECO:0000313" key="2">
    <source>
        <dbReference type="Proteomes" id="UP000018719"/>
    </source>
</evidence>
<gene>
    <name evidence="1" type="ORF">LEP1GSC047_4023</name>
</gene>
<dbReference type="STRING" id="1049790.LEP1GSC047_4023"/>
<organism evidence="1 2">
    <name type="scientific">Leptospira inadai serovar Lyme str. 10</name>
    <dbReference type="NCBI Taxonomy" id="1049790"/>
    <lineage>
        <taxon>Bacteria</taxon>
        <taxon>Pseudomonadati</taxon>
        <taxon>Spirochaetota</taxon>
        <taxon>Spirochaetia</taxon>
        <taxon>Leptospirales</taxon>
        <taxon>Leptospiraceae</taxon>
        <taxon>Leptospira</taxon>
    </lineage>
</organism>
<comment type="caution">
    <text evidence="1">The sequence shown here is derived from an EMBL/GenBank/DDBJ whole genome shotgun (WGS) entry which is preliminary data.</text>
</comment>
<sequence>MNIIFIFIILNKACYFKYIKNTNILFKKVAPVAFGRMRKKNITLLLVLFPLLIGSIACTSGEVLIQPKLTGNEKAIRRVNGEACGFLGLGFTAYYFLPIMHNSRVDRAYSNALMQAPGAVALTNITIEESWTWILLGTLRCLKISGDAVQ</sequence>
<dbReference type="AlphaFoldDB" id="V6HC69"/>
<evidence type="ECO:0000313" key="1">
    <source>
        <dbReference type="EMBL" id="EQA37401.1"/>
    </source>
</evidence>
<evidence type="ECO:0008006" key="3">
    <source>
        <dbReference type="Google" id="ProtNLM"/>
    </source>
</evidence>
<accession>V6HC69</accession>
<dbReference type="Proteomes" id="UP000018719">
    <property type="component" value="Unassembled WGS sequence"/>
</dbReference>
<name>V6HC69_9LEPT</name>
<reference evidence="1 2" key="1">
    <citation type="submission" date="2013-05" db="EMBL/GenBank/DDBJ databases">
        <authorList>
            <person name="Harkins D.M."/>
            <person name="Durkin A.S."/>
            <person name="Brinkac L.M."/>
            <person name="Haft D.H."/>
            <person name="Selengut J.D."/>
            <person name="Sanka R."/>
            <person name="DePew J."/>
            <person name="Purushe J."/>
            <person name="Hartskeerl R.A."/>
            <person name="Ahmed A."/>
            <person name="van der Linden H."/>
            <person name="Goris M.G.A."/>
            <person name="Vinetz J.M."/>
            <person name="Sutton G.G."/>
            <person name="Nierman W.C."/>
            <person name="Fouts D.E."/>
        </authorList>
    </citation>
    <scope>NUCLEOTIDE SEQUENCE [LARGE SCALE GENOMIC DNA]</scope>
    <source>
        <strain evidence="1 2">10</strain>
    </source>
</reference>
<dbReference type="EMBL" id="AHMM02000015">
    <property type="protein sequence ID" value="EQA37401.1"/>
    <property type="molecule type" value="Genomic_DNA"/>
</dbReference>